<protein>
    <recommendedName>
        <fullName evidence="2">Antitoxin</fullName>
    </recommendedName>
</protein>
<evidence type="ECO:0000256" key="1">
    <source>
        <dbReference type="ARBA" id="ARBA00009981"/>
    </source>
</evidence>
<evidence type="ECO:0000256" key="2">
    <source>
        <dbReference type="RuleBase" id="RU362080"/>
    </source>
</evidence>
<dbReference type="AlphaFoldDB" id="A0A0K8MCC1"/>
<evidence type="ECO:0000313" key="4">
    <source>
        <dbReference type="Proteomes" id="UP000036771"/>
    </source>
</evidence>
<dbReference type="STRING" id="1629334.Cva_00814"/>
<dbReference type="Gene3D" id="6.10.250.330">
    <property type="match status" value="1"/>
</dbReference>
<sequence length="86" mass="9850">MQVVSYSDLRRDMKTIMDKVQDRHEPAIVTRKHDGHMVLMSLDDYNAIEETAYLLSNPDTAARLMKGIEDVKAGKVILKDIKDFDV</sequence>
<accession>A0A0K8MCC1</accession>
<dbReference type="InterPro" id="IPR006442">
    <property type="entry name" value="Antitoxin_Phd/YefM"/>
</dbReference>
<dbReference type="Proteomes" id="UP000036771">
    <property type="component" value="Unassembled WGS sequence"/>
</dbReference>
<reference evidence="3 4" key="1">
    <citation type="submission" date="2015-03" db="EMBL/GenBank/DDBJ databases">
        <title>Caedibacter varicaedens, whole genome shotgun sequence.</title>
        <authorList>
            <person name="Suzuki H."/>
            <person name="Dapper A.L."/>
            <person name="Gibson A.K."/>
            <person name="Jackson C."/>
            <person name="Lee H."/>
            <person name="Pejaver V.R."/>
            <person name="Doak T."/>
            <person name="Lynch M."/>
        </authorList>
    </citation>
    <scope>NUCLEOTIDE SEQUENCE [LARGE SCALE GENOMIC DNA]</scope>
</reference>
<dbReference type="PANTHER" id="PTHR33713">
    <property type="entry name" value="ANTITOXIN YAFN-RELATED"/>
    <property type="match status" value="1"/>
</dbReference>
<dbReference type="SUPFAM" id="SSF143120">
    <property type="entry name" value="YefM-like"/>
    <property type="match status" value="1"/>
</dbReference>
<dbReference type="InterPro" id="IPR051405">
    <property type="entry name" value="phD/YefM_antitoxin"/>
</dbReference>
<dbReference type="PANTHER" id="PTHR33713:SF6">
    <property type="entry name" value="ANTITOXIN YEFM"/>
    <property type="match status" value="1"/>
</dbReference>
<dbReference type="InterPro" id="IPR036165">
    <property type="entry name" value="YefM-like_sf"/>
</dbReference>
<dbReference type="EMBL" id="BBVC01000027">
    <property type="protein sequence ID" value="GAO98166.1"/>
    <property type="molecule type" value="Genomic_DNA"/>
</dbReference>
<dbReference type="NCBIfam" id="TIGR01552">
    <property type="entry name" value="phd_fam"/>
    <property type="match status" value="1"/>
</dbReference>
<comment type="function">
    <text evidence="2">Antitoxin component of a type II toxin-antitoxin (TA) system.</text>
</comment>
<dbReference type="OrthoDB" id="9802003at2"/>
<proteinExistence type="inferred from homology"/>
<organism evidence="3 4">
    <name type="scientific">Caedimonas varicaedens</name>
    <dbReference type="NCBI Taxonomy" id="1629334"/>
    <lineage>
        <taxon>Bacteria</taxon>
        <taxon>Pseudomonadati</taxon>
        <taxon>Pseudomonadota</taxon>
        <taxon>Alphaproteobacteria</taxon>
        <taxon>Holosporales</taxon>
        <taxon>Caedimonadaceae</taxon>
        <taxon>Caedimonas</taxon>
    </lineage>
</organism>
<comment type="caution">
    <text evidence="3">The sequence shown here is derived from an EMBL/GenBank/DDBJ whole genome shotgun (WGS) entry which is preliminary data.</text>
</comment>
<evidence type="ECO:0000313" key="3">
    <source>
        <dbReference type="EMBL" id="GAO98166.1"/>
    </source>
</evidence>
<gene>
    <name evidence="3" type="primary">yefM_1</name>
    <name evidence="3" type="ORF">Cva_00814</name>
</gene>
<comment type="similarity">
    <text evidence="1 2">Belongs to the phD/YefM antitoxin family.</text>
</comment>
<keyword evidence="4" id="KW-1185">Reference proteome</keyword>
<name>A0A0K8MCC1_9PROT</name>
<dbReference type="Gene3D" id="3.40.1620.10">
    <property type="entry name" value="YefM-like domain"/>
    <property type="match status" value="1"/>
</dbReference>
<dbReference type="Pfam" id="PF02604">
    <property type="entry name" value="PhdYeFM_antitox"/>
    <property type="match status" value="1"/>
</dbReference>